<evidence type="ECO:0000313" key="2">
    <source>
        <dbReference type="EMBL" id="MBB6560838.1"/>
    </source>
</evidence>
<dbReference type="PROSITE" id="PS50042">
    <property type="entry name" value="CNMP_BINDING_3"/>
    <property type="match status" value="1"/>
</dbReference>
<dbReference type="RefSeq" id="WP_184859254.1">
    <property type="nucleotide sequence ID" value="NZ_JACHLK010000006.1"/>
</dbReference>
<dbReference type="InterPro" id="IPR050397">
    <property type="entry name" value="Env_Response_Regulators"/>
</dbReference>
<dbReference type="GO" id="GO:0005829">
    <property type="term" value="C:cytosol"/>
    <property type="evidence" value="ECO:0007669"/>
    <property type="project" value="TreeGrafter"/>
</dbReference>
<gene>
    <name evidence="2" type="ORF">HNP48_003514</name>
</gene>
<dbReference type="SUPFAM" id="SSF51206">
    <property type="entry name" value="cAMP-binding domain-like"/>
    <property type="match status" value="1"/>
</dbReference>
<dbReference type="PANTHER" id="PTHR24567:SF74">
    <property type="entry name" value="HTH-TYPE TRANSCRIPTIONAL REGULATOR ARCR"/>
    <property type="match status" value="1"/>
</dbReference>
<comment type="caution">
    <text evidence="2">The sequence shown here is derived from an EMBL/GenBank/DDBJ whole genome shotgun (WGS) entry which is preliminary data.</text>
</comment>
<reference evidence="2 3" key="1">
    <citation type="submission" date="2020-08" db="EMBL/GenBank/DDBJ databases">
        <title>Functional genomics of gut bacteria from endangered species of beetles.</title>
        <authorList>
            <person name="Carlos-Shanley C."/>
        </authorList>
    </citation>
    <scope>NUCLEOTIDE SEQUENCE [LARGE SCALE GENOMIC DNA]</scope>
    <source>
        <strain evidence="2 3">S00198</strain>
    </source>
</reference>
<keyword evidence="3" id="KW-1185">Reference proteome</keyword>
<dbReference type="Gene3D" id="2.60.120.10">
    <property type="entry name" value="Jelly Rolls"/>
    <property type="match status" value="1"/>
</dbReference>
<sequence length="212" mass="23287">MKGILGLLRMKSIGNKPAEESSDSVLFSTAFAGQGVDDSMLVPWEARAVEVGAKRLPTSRGGKLLQGLWAKDKYMAHLDKDAVERMERFFEFAAIPSNRDVIRQDEYGNFMVVLLTGTIAVDRVQPWGEHLRLAETRPGDILGEMSLLDSGIRFSACTTLTDCEIAVLSAEAMDDMMSKDPQLAASLIALLARKLSLRLRVVSARLSDGNQK</sequence>
<evidence type="ECO:0000313" key="3">
    <source>
        <dbReference type="Proteomes" id="UP000575083"/>
    </source>
</evidence>
<evidence type="ECO:0000259" key="1">
    <source>
        <dbReference type="PROSITE" id="PS50042"/>
    </source>
</evidence>
<organism evidence="2 3">
    <name type="scientific">Acidovorax soli</name>
    <dbReference type="NCBI Taxonomy" id="592050"/>
    <lineage>
        <taxon>Bacteria</taxon>
        <taxon>Pseudomonadati</taxon>
        <taxon>Pseudomonadota</taxon>
        <taxon>Betaproteobacteria</taxon>
        <taxon>Burkholderiales</taxon>
        <taxon>Comamonadaceae</taxon>
        <taxon>Acidovorax</taxon>
    </lineage>
</organism>
<dbReference type="InterPro" id="IPR014710">
    <property type="entry name" value="RmlC-like_jellyroll"/>
</dbReference>
<name>A0A7X0PF60_9BURK</name>
<dbReference type="InterPro" id="IPR000595">
    <property type="entry name" value="cNMP-bd_dom"/>
</dbReference>
<dbReference type="CDD" id="cd00038">
    <property type="entry name" value="CAP_ED"/>
    <property type="match status" value="1"/>
</dbReference>
<dbReference type="InterPro" id="IPR018490">
    <property type="entry name" value="cNMP-bd_dom_sf"/>
</dbReference>
<dbReference type="EMBL" id="JACHLK010000006">
    <property type="protein sequence ID" value="MBB6560838.1"/>
    <property type="molecule type" value="Genomic_DNA"/>
</dbReference>
<protein>
    <submittedName>
        <fullName evidence="2">CRP-like cAMP-binding protein</fullName>
    </submittedName>
</protein>
<dbReference type="GO" id="GO:0003700">
    <property type="term" value="F:DNA-binding transcription factor activity"/>
    <property type="evidence" value="ECO:0007669"/>
    <property type="project" value="TreeGrafter"/>
</dbReference>
<dbReference type="Pfam" id="PF00027">
    <property type="entry name" value="cNMP_binding"/>
    <property type="match status" value="1"/>
</dbReference>
<dbReference type="PANTHER" id="PTHR24567">
    <property type="entry name" value="CRP FAMILY TRANSCRIPTIONAL REGULATORY PROTEIN"/>
    <property type="match status" value="1"/>
</dbReference>
<dbReference type="AlphaFoldDB" id="A0A7X0PF60"/>
<feature type="domain" description="Cyclic nucleotide-binding" evidence="1">
    <location>
        <begin position="74"/>
        <end position="194"/>
    </location>
</feature>
<dbReference type="SMART" id="SM00100">
    <property type="entry name" value="cNMP"/>
    <property type="match status" value="1"/>
</dbReference>
<dbReference type="Proteomes" id="UP000575083">
    <property type="component" value="Unassembled WGS sequence"/>
</dbReference>
<proteinExistence type="predicted"/>
<accession>A0A7X0PF60</accession>